<protein>
    <recommendedName>
        <fullName evidence="6">Fe2OG dioxygenase domain-containing protein</fullName>
    </recommendedName>
</protein>
<evidence type="ECO:0000256" key="2">
    <source>
        <dbReference type="ARBA" id="ARBA00022723"/>
    </source>
</evidence>
<dbReference type="InterPro" id="IPR005123">
    <property type="entry name" value="Oxoglu/Fe-dep_dioxygenase_dom"/>
</dbReference>
<reference evidence="7" key="1">
    <citation type="submission" date="2023-05" db="EMBL/GenBank/DDBJ databases">
        <title>Nepenthes gracilis genome sequencing.</title>
        <authorList>
            <person name="Fukushima K."/>
        </authorList>
    </citation>
    <scope>NUCLEOTIDE SEQUENCE</scope>
    <source>
        <strain evidence="7">SING2019-196</strain>
    </source>
</reference>
<proteinExistence type="inferred from homology"/>
<dbReference type="AlphaFoldDB" id="A0AAD3TFQ4"/>
<sequence>MVTTAEVEPSQYDRITELKAFDEMKAGVKGLLDTGVTKLPRIFVNEQSLPLDQLVIFSEDDQAAGIPVIDLDGATNDPAKRKEIVKEILDACGSWGFFQIINHGIPQSMLDEIRDGVRKFHEQPTAAKKAYYTREYAGKKFIYNSNFYLFEGPVTNWRDTISAIMAPNPANPEDLPEVCRDIIVEYSKEVIRLGHLLFELFSEAMGLSPNHLTDMDCEEEMMLLGHYYPPCPEPEKAIGINNHKDNDFLTILLQDHIGGLQVLHDGKWAEVPYVPGALVINTGDLLQLISNDKFLSVVHRVQSKKVGPRISVAGFFRPVFDNPRLFRPMKEILSEDNPAIYKECTNKEYLKAYFQTGQDGTPALDRFKL</sequence>
<dbReference type="GO" id="GO:0051213">
    <property type="term" value="F:dioxygenase activity"/>
    <property type="evidence" value="ECO:0007669"/>
    <property type="project" value="UniProtKB-ARBA"/>
</dbReference>
<evidence type="ECO:0000256" key="5">
    <source>
        <dbReference type="RuleBase" id="RU003682"/>
    </source>
</evidence>
<dbReference type="PANTHER" id="PTHR10209:SF884">
    <property type="entry name" value="1-AMINOCYCLOPROPANE-1-CARBOXYLATE OXIDASE HOMOLOG 1-LIKE"/>
    <property type="match status" value="1"/>
</dbReference>
<dbReference type="InterPro" id="IPR027443">
    <property type="entry name" value="IPNS-like_sf"/>
</dbReference>
<dbReference type="Pfam" id="PF03171">
    <property type="entry name" value="2OG-FeII_Oxy"/>
    <property type="match status" value="1"/>
</dbReference>
<organism evidence="7 8">
    <name type="scientific">Nepenthes gracilis</name>
    <name type="common">Slender pitcher plant</name>
    <dbReference type="NCBI Taxonomy" id="150966"/>
    <lineage>
        <taxon>Eukaryota</taxon>
        <taxon>Viridiplantae</taxon>
        <taxon>Streptophyta</taxon>
        <taxon>Embryophyta</taxon>
        <taxon>Tracheophyta</taxon>
        <taxon>Spermatophyta</taxon>
        <taxon>Magnoliopsida</taxon>
        <taxon>eudicotyledons</taxon>
        <taxon>Gunneridae</taxon>
        <taxon>Pentapetalae</taxon>
        <taxon>Caryophyllales</taxon>
        <taxon>Nepenthaceae</taxon>
        <taxon>Nepenthes</taxon>
    </lineage>
</organism>
<dbReference type="InterPro" id="IPR044861">
    <property type="entry name" value="IPNS-like_FE2OG_OXY"/>
</dbReference>
<evidence type="ECO:0000256" key="1">
    <source>
        <dbReference type="ARBA" id="ARBA00008056"/>
    </source>
</evidence>
<dbReference type="InterPro" id="IPR026992">
    <property type="entry name" value="DIOX_N"/>
</dbReference>
<gene>
    <name evidence="7" type="ORF">Nepgr_031053</name>
</gene>
<dbReference type="FunFam" id="2.60.120.330:FF:000005">
    <property type="entry name" value="1-aminocyclopropane-1-carboxylate oxidase homolog 1"/>
    <property type="match status" value="1"/>
</dbReference>
<name>A0AAD3TFQ4_NEPGR</name>
<dbReference type="EMBL" id="BSYO01000036">
    <property type="protein sequence ID" value="GMH29210.1"/>
    <property type="molecule type" value="Genomic_DNA"/>
</dbReference>
<dbReference type="PANTHER" id="PTHR10209">
    <property type="entry name" value="OXIDOREDUCTASE, 2OG-FE II OXYGENASE FAMILY PROTEIN"/>
    <property type="match status" value="1"/>
</dbReference>
<dbReference type="Proteomes" id="UP001279734">
    <property type="component" value="Unassembled WGS sequence"/>
</dbReference>
<keyword evidence="2 5" id="KW-0479">Metal-binding</keyword>
<comment type="caution">
    <text evidence="7">The sequence shown here is derived from an EMBL/GenBank/DDBJ whole genome shotgun (WGS) entry which is preliminary data.</text>
</comment>
<accession>A0AAD3TFQ4</accession>
<dbReference type="SUPFAM" id="SSF51197">
    <property type="entry name" value="Clavaminate synthase-like"/>
    <property type="match status" value="1"/>
</dbReference>
<comment type="similarity">
    <text evidence="1 5">Belongs to the iron/ascorbate-dependent oxidoreductase family.</text>
</comment>
<dbReference type="GO" id="GO:0046872">
    <property type="term" value="F:metal ion binding"/>
    <property type="evidence" value="ECO:0007669"/>
    <property type="project" value="UniProtKB-KW"/>
</dbReference>
<feature type="domain" description="Fe2OG dioxygenase" evidence="6">
    <location>
        <begin position="218"/>
        <end position="318"/>
    </location>
</feature>
<dbReference type="Gene3D" id="2.60.120.330">
    <property type="entry name" value="B-lactam Antibiotic, Isopenicillin N Synthase, Chain"/>
    <property type="match status" value="1"/>
</dbReference>
<keyword evidence="3 5" id="KW-0560">Oxidoreductase</keyword>
<evidence type="ECO:0000313" key="7">
    <source>
        <dbReference type="EMBL" id="GMH29210.1"/>
    </source>
</evidence>
<keyword evidence="8" id="KW-1185">Reference proteome</keyword>
<evidence type="ECO:0000256" key="4">
    <source>
        <dbReference type="ARBA" id="ARBA00023004"/>
    </source>
</evidence>
<evidence type="ECO:0000313" key="8">
    <source>
        <dbReference type="Proteomes" id="UP001279734"/>
    </source>
</evidence>
<keyword evidence="4 5" id="KW-0408">Iron</keyword>
<dbReference type="PROSITE" id="PS51471">
    <property type="entry name" value="FE2OG_OXY"/>
    <property type="match status" value="1"/>
</dbReference>
<evidence type="ECO:0000259" key="6">
    <source>
        <dbReference type="PROSITE" id="PS51471"/>
    </source>
</evidence>
<dbReference type="Pfam" id="PF14226">
    <property type="entry name" value="DIOX_N"/>
    <property type="match status" value="1"/>
</dbReference>
<evidence type="ECO:0000256" key="3">
    <source>
        <dbReference type="ARBA" id="ARBA00023002"/>
    </source>
</evidence>